<dbReference type="PROSITE" id="PS01319">
    <property type="entry name" value="RBFA"/>
    <property type="match status" value="1"/>
</dbReference>
<organism evidence="3 4">
    <name type="scientific">Candidatus Staskawiczbacteria bacterium RIFOXYD1_FULL_32_13</name>
    <dbReference type="NCBI Taxonomy" id="1802234"/>
    <lineage>
        <taxon>Bacteria</taxon>
        <taxon>Candidatus Staskawicziibacteriota</taxon>
    </lineage>
</organism>
<dbReference type="EMBL" id="MHPU01000034">
    <property type="protein sequence ID" value="OGZ87984.1"/>
    <property type="molecule type" value="Genomic_DNA"/>
</dbReference>
<dbReference type="Pfam" id="PF02033">
    <property type="entry name" value="RBFA"/>
    <property type="match status" value="1"/>
</dbReference>
<dbReference type="AlphaFoldDB" id="A0A1G2JLI9"/>
<dbReference type="InterPro" id="IPR020053">
    <property type="entry name" value="Ribosome-bd_factorA_CS"/>
</dbReference>
<proteinExistence type="inferred from homology"/>
<keyword evidence="2" id="KW-0963">Cytoplasm</keyword>
<dbReference type="NCBIfam" id="TIGR00082">
    <property type="entry name" value="rbfA"/>
    <property type="match status" value="1"/>
</dbReference>
<dbReference type="PANTHER" id="PTHR33515">
    <property type="entry name" value="RIBOSOME-BINDING FACTOR A, CHLOROPLASTIC-RELATED"/>
    <property type="match status" value="1"/>
</dbReference>
<name>A0A1G2JLI9_9BACT</name>
<evidence type="ECO:0000313" key="4">
    <source>
        <dbReference type="Proteomes" id="UP000178935"/>
    </source>
</evidence>
<dbReference type="InterPro" id="IPR000238">
    <property type="entry name" value="RbfA"/>
</dbReference>
<comment type="subcellular location">
    <subcellularLocation>
        <location evidence="2">Cytoplasm</location>
    </subcellularLocation>
</comment>
<dbReference type="HAMAP" id="MF_00003">
    <property type="entry name" value="RbfA"/>
    <property type="match status" value="1"/>
</dbReference>
<comment type="caution">
    <text evidence="3">The sequence shown here is derived from an EMBL/GenBank/DDBJ whole genome shotgun (WGS) entry which is preliminary data.</text>
</comment>
<evidence type="ECO:0000256" key="2">
    <source>
        <dbReference type="HAMAP-Rule" id="MF_00003"/>
    </source>
</evidence>
<dbReference type="Gene3D" id="3.30.300.20">
    <property type="match status" value="1"/>
</dbReference>
<dbReference type="Proteomes" id="UP000178935">
    <property type="component" value="Unassembled WGS sequence"/>
</dbReference>
<dbReference type="SUPFAM" id="SSF89919">
    <property type="entry name" value="Ribosome-binding factor A, RbfA"/>
    <property type="match status" value="1"/>
</dbReference>
<dbReference type="GO" id="GO:0005829">
    <property type="term" value="C:cytosol"/>
    <property type="evidence" value="ECO:0007669"/>
    <property type="project" value="TreeGrafter"/>
</dbReference>
<keyword evidence="1 2" id="KW-0690">Ribosome biogenesis</keyword>
<reference evidence="3 4" key="1">
    <citation type="journal article" date="2016" name="Nat. Commun.">
        <title>Thousands of microbial genomes shed light on interconnected biogeochemical processes in an aquifer system.</title>
        <authorList>
            <person name="Anantharaman K."/>
            <person name="Brown C.T."/>
            <person name="Hug L.A."/>
            <person name="Sharon I."/>
            <person name="Castelle C.J."/>
            <person name="Probst A.J."/>
            <person name="Thomas B.C."/>
            <person name="Singh A."/>
            <person name="Wilkins M.J."/>
            <person name="Karaoz U."/>
            <person name="Brodie E.L."/>
            <person name="Williams K.H."/>
            <person name="Hubbard S.S."/>
            <person name="Banfield J.F."/>
        </authorList>
    </citation>
    <scope>NUCLEOTIDE SEQUENCE [LARGE SCALE GENOMIC DNA]</scope>
</reference>
<sequence>MPTTNRIDKVNSLLLQEISKIILQDFDFSDCLVTLTHVDVTANLIDAKAFITVLPDEKKDKIIKILNTNIRDVQKKINKKLNMRPIPKIKFVRDENVKQAAKIEALLEKIKTENN</sequence>
<accession>A0A1G2JLI9</accession>
<evidence type="ECO:0000256" key="1">
    <source>
        <dbReference type="ARBA" id="ARBA00022517"/>
    </source>
</evidence>
<evidence type="ECO:0000313" key="3">
    <source>
        <dbReference type="EMBL" id="OGZ87984.1"/>
    </source>
</evidence>
<comment type="subunit">
    <text evidence="2">Monomer. Binds 30S ribosomal subunits, but not 50S ribosomal subunits or 70S ribosomes.</text>
</comment>
<gene>
    <name evidence="2" type="primary">rbfA</name>
    <name evidence="3" type="ORF">A2561_02730</name>
</gene>
<dbReference type="PANTHER" id="PTHR33515:SF1">
    <property type="entry name" value="RIBOSOME-BINDING FACTOR A, CHLOROPLASTIC-RELATED"/>
    <property type="match status" value="1"/>
</dbReference>
<comment type="similarity">
    <text evidence="2">Belongs to the RbfA family.</text>
</comment>
<dbReference type="InterPro" id="IPR023799">
    <property type="entry name" value="RbfA_dom_sf"/>
</dbReference>
<dbReference type="GO" id="GO:0030490">
    <property type="term" value="P:maturation of SSU-rRNA"/>
    <property type="evidence" value="ECO:0007669"/>
    <property type="project" value="UniProtKB-UniRule"/>
</dbReference>
<protein>
    <recommendedName>
        <fullName evidence="2">Ribosome-binding factor A</fullName>
    </recommendedName>
</protein>
<dbReference type="InterPro" id="IPR015946">
    <property type="entry name" value="KH_dom-like_a/b"/>
</dbReference>
<comment type="function">
    <text evidence="2">One of several proteins that assist in the late maturation steps of the functional core of the 30S ribosomal subunit. Associates with free 30S ribosomal subunits (but not with 30S subunits that are part of 70S ribosomes or polysomes). Required for efficient processing of 16S rRNA. May interact with the 5'-terminal helix region of 16S rRNA.</text>
</comment>
<dbReference type="GO" id="GO:0043024">
    <property type="term" value="F:ribosomal small subunit binding"/>
    <property type="evidence" value="ECO:0007669"/>
    <property type="project" value="TreeGrafter"/>
</dbReference>